<feature type="transmembrane region" description="Helical" evidence="9">
    <location>
        <begin position="435"/>
        <end position="455"/>
    </location>
</feature>
<feature type="transmembrane region" description="Helical" evidence="9">
    <location>
        <begin position="400"/>
        <end position="423"/>
    </location>
</feature>
<sequence length="567" mass="58763">MTDYGNLPTQPLVVLRDLPDYGSLPTQPLPVLPGRGTADAGESDRGLVRSGRHVVVAGVVGRVTGFARTIALAAILGTAAVGDAFNGANTLPNMVYELLLGSVFASALLPVLTRARHHDRSRSPMFTQRLIVAALLASAALTAVAVVCAPLAVRVFVADAAQRRLATTFAYLLLPQIFWYAATVLLGAVLNVRDRFGAAAWAPVVNNVIALATCGVFVLLPGPVTLTPTSMTTAQILTLGIGTTAGIAGQAVWVAVALRRTGFRWSRRVRPLPYTWRPVRIALPMMGWLLAYAAISQIGVVVTTRVAFDHHGVSVFNYADLLFQVPYGILAASLLTVLMPRISRAAAAGDRAAMIADLGRGARYLTVALVPMSMGLALLGPVVAAVVFTGRVDGESARLIGATVAASSFGLAPYAVVLLQMRIFYADNDTRTPTLINVVMVATKLVVVAAGVAVLPAHLVVVALGVAASMSYLAGAVTGHVLLRGRYGLLGFSAVAATFTRVIWATVAGGAACAAVMAVAAHTVGAATLGRVLVLIVGAAAGAGGFLLAARAIGIPEVRHTRTLLTV</sequence>
<proteinExistence type="predicted"/>
<dbReference type="GO" id="GO:0009252">
    <property type="term" value="P:peptidoglycan biosynthetic process"/>
    <property type="evidence" value="ECO:0007669"/>
    <property type="project" value="UniProtKB-KW"/>
</dbReference>
<dbReference type="STRING" id="1415166.NONO_c40370"/>
<evidence type="ECO:0000256" key="5">
    <source>
        <dbReference type="ARBA" id="ARBA00022984"/>
    </source>
</evidence>
<evidence type="ECO:0000256" key="9">
    <source>
        <dbReference type="SAM" id="Phobius"/>
    </source>
</evidence>
<keyword evidence="5" id="KW-0573">Peptidoglycan synthesis</keyword>
<dbReference type="RefSeq" id="WP_025350241.1">
    <property type="nucleotide sequence ID" value="NZ_CP006850.1"/>
</dbReference>
<feature type="transmembrane region" description="Helical" evidence="9">
    <location>
        <begin position="364"/>
        <end position="388"/>
    </location>
</feature>
<dbReference type="PANTHER" id="PTHR47019:SF1">
    <property type="entry name" value="LIPID II FLIPPASE MURJ"/>
    <property type="match status" value="1"/>
</dbReference>
<dbReference type="Proteomes" id="UP000019150">
    <property type="component" value="Chromosome"/>
</dbReference>
<name>W5TNK4_9NOCA</name>
<feature type="transmembrane region" description="Helical" evidence="9">
    <location>
        <begin position="495"/>
        <end position="520"/>
    </location>
</feature>
<feature type="transmembrane region" description="Helical" evidence="9">
    <location>
        <begin position="236"/>
        <end position="258"/>
    </location>
</feature>
<feature type="region of interest" description="Disordered" evidence="8">
    <location>
        <begin position="25"/>
        <end position="44"/>
    </location>
</feature>
<accession>W5TNK4</accession>
<gene>
    <name evidence="10" type="ORF">NONO_c40370</name>
</gene>
<dbReference type="HOGENOM" id="CLU_006797_3_0_11"/>
<dbReference type="PATRIC" id="fig|1415166.3.peg.4142"/>
<evidence type="ECO:0000313" key="11">
    <source>
        <dbReference type="Proteomes" id="UP000019150"/>
    </source>
</evidence>
<dbReference type="GO" id="GO:0008360">
    <property type="term" value="P:regulation of cell shape"/>
    <property type="evidence" value="ECO:0007669"/>
    <property type="project" value="UniProtKB-KW"/>
</dbReference>
<feature type="transmembrane region" description="Helical" evidence="9">
    <location>
        <begin position="204"/>
        <end position="224"/>
    </location>
</feature>
<evidence type="ECO:0000256" key="3">
    <source>
        <dbReference type="ARBA" id="ARBA00022692"/>
    </source>
</evidence>
<feature type="transmembrane region" description="Helical" evidence="9">
    <location>
        <begin position="279"/>
        <end position="301"/>
    </location>
</feature>
<feature type="transmembrane region" description="Helical" evidence="9">
    <location>
        <begin position="132"/>
        <end position="157"/>
    </location>
</feature>
<dbReference type="GO" id="GO:0034204">
    <property type="term" value="P:lipid translocation"/>
    <property type="evidence" value="ECO:0007669"/>
    <property type="project" value="TreeGrafter"/>
</dbReference>
<organism evidence="10 11">
    <name type="scientific">Nocardia nova SH22a</name>
    <dbReference type="NCBI Taxonomy" id="1415166"/>
    <lineage>
        <taxon>Bacteria</taxon>
        <taxon>Bacillati</taxon>
        <taxon>Actinomycetota</taxon>
        <taxon>Actinomycetes</taxon>
        <taxon>Mycobacteriales</taxon>
        <taxon>Nocardiaceae</taxon>
        <taxon>Nocardia</taxon>
    </lineage>
</organism>
<dbReference type="KEGG" id="nno:NONO_c40370"/>
<evidence type="ECO:0000256" key="2">
    <source>
        <dbReference type="ARBA" id="ARBA00022475"/>
    </source>
</evidence>
<feature type="transmembrane region" description="Helical" evidence="9">
    <location>
        <begin position="94"/>
        <end position="112"/>
    </location>
</feature>
<evidence type="ECO:0000256" key="1">
    <source>
        <dbReference type="ARBA" id="ARBA00004651"/>
    </source>
</evidence>
<dbReference type="AlphaFoldDB" id="W5TNK4"/>
<keyword evidence="7 9" id="KW-0472">Membrane</keyword>
<dbReference type="InterPro" id="IPR051050">
    <property type="entry name" value="Lipid_II_flippase_MurJ/MviN"/>
</dbReference>
<evidence type="ECO:0000256" key="8">
    <source>
        <dbReference type="SAM" id="MobiDB-lite"/>
    </source>
</evidence>
<keyword evidence="11" id="KW-1185">Reference proteome</keyword>
<evidence type="ECO:0000256" key="7">
    <source>
        <dbReference type="ARBA" id="ARBA00023136"/>
    </source>
</evidence>
<keyword evidence="2" id="KW-1003">Cell membrane</keyword>
<dbReference type="Pfam" id="PF03023">
    <property type="entry name" value="MurJ"/>
    <property type="match status" value="1"/>
</dbReference>
<dbReference type="GO" id="GO:0015648">
    <property type="term" value="F:lipid-linked peptidoglycan transporter activity"/>
    <property type="evidence" value="ECO:0007669"/>
    <property type="project" value="TreeGrafter"/>
</dbReference>
<feature type="transmembrane region" description="Helical" evidence="9">
    <location>
        <begin position="532"/>
        <end position="553"/>
    </location>
</feature>
<evidence type="ECO:0000256" key="6">
    <source>
        <dbReference type="ARBA" id="ARBA00022989"/>
    </source>
</evidence>
<keyword evidence="3 9" id="KW-0812">Transmembrane</keyword>
<evidence type="ECO:0000256" key="4">
    <source>
        <dbReference type="ARBA" id="ARBA00022960"/>
    </source>
</evidence>
<dbReference type="EMBL" id="CP006850">
    <property type="protein sequence ID" value="AHH18821.1"/>
    <property type="molecule type" value="Genomic_DNA"/>
</dbReference>
<dbReference type="PRINTS" id="PR01806">
    <property type="entry name" value="VIRFACTRMVIN"/>
</dbReference>
<keyword evidence="4" id="KW-0133">Cell shape</keyword>
<dbReference type="GO" id="GO:0005886">
    <property type="term" value="C:plasma membrane"/>
    <property type="evidence" value="ECO:0007669"/>
    <property type="project" value="UniProtKB-SubCell"/>
</dbReference>
<protein>
    <submittedName>
        <fullName evidence="10">MviN-like membrane protein</fullName>
    </submittedName>
</protein>
<feature type="transmembrane region" description="Helical" evidence="9">
    <location>
        <begin position="54"/>
        <end position="82"/>
    </location>
</feature>
<dbReference type="eggNOG" id="COG0728">
    <property type="taxonomic scope" value="Bacteria"/>
</dbReference>
<reference evidence="10 11" key="1">
    <citation type="journal article" date="2014" name="Appl. Environ. Microbiol.">
        <title>Insights into the Microbial Degradation of Rubber and Gutta-Percha by Analysis of the Complete Genome of Nocardia nova SH22a.</title>
        <authorList>
            <person name="Luo Q."/>
            <person name="Hiessl S."/>
            <person name="Poehlein A."/>
            <person name="Daniel R."/>
            <person name="Steinbuchel A."/>
        </authorList>
    </citation>
    <scope>NUCLEOTIDE SEQUENCE [LARGE SCALE GENOMIC DNA]</scope>
    <source>
        <strain evidence="10">SH22a</strain>
    </source>
</reference>
<dbReference type="InterPro" id="IPR004268">
    <property type="entry name" value="MurJ"/>
</dbReference>
<evidence type="ECO:0000313" key="10">
    <source>
        <dbReference type="EMBL" id="AHH18821.1"/>
    </source>
</evidence>
<comment type="subcellular location">
    <subcellularLocation>
        <location evidence="1">Cell membrane</location>
        <topology evidence="1">Multi-pass membrane protein</topology>
    </subcellularLocation>
</comment>
<feature type="transmembrane region" description="Helical" evidence="9">
    <location>
        <begin position="461"/>
        <end position="483"/>
    </location>
</feature>
<dbReference type="PANTHER" id="PTHR47019">
    <property type="entry name" value="LIPID II FLIPPASE MURJ"/>
    <property type="match status" value="1"/>
</dbReference>
<feature type="transmembrane region" description="Helical" evidence="9">
    <location>
        <begin position="169"/>
        <end position="192"/>
    </location>
</feature>
<dbReference type="OrthoDB" id="9786339at2"/>
<feature type="transmembrane region" description="Helical" evidence="9">
    <location>
        <begin position="321"/>
        <end position="343"/>
    </location>
</feature>
<keyword evidence="6 9" id="KW-1133">Transmembrane helix</keyword>